<sequence length="288" mass="31205">MLAYERVNTARLELVEPEFSDEEEDFDLEKENVSPSTSNNGASSVANDTDAAPRDSDADCEKENVPETVASENGTSSIISNIDACPTEKDAESEKENVSDPVTSNNGTSSVDNDADAAPSTSAVHQSQERADVGTPEATRAREILNDWDATGDADAVCRLLDPSGWSAPSDPLMQMLSENRFPPGVNTKTAIYPCKNVKGKKSGRFALPKVKSKGVLCMAGVIPVNVRESDEKVRLKAWLWDYPLGRAILQKDYRVEGNFQKLADFMPISPLANTTSNARPPQPSRLA</sequence>
<evidence type="ECO:0000313" key="3">
    <source>
        <dbReference type="Proteomes" id="UP001190700"/>
    </source>
</evidence>
<reference evidence="2 3" key="1">
    <citation type="journal article" date="2015" name="Genome Biol. Evol.">
        <title>Comparative Genomics of a Bacterivorous Green Alga Reveals Evolutionary Causalities and Consequences of Phago-Mixotrophic Mode of Nutrition.</title>
        <authorList>
            <person name="Burns J.A."/>
            <person name="Paasch A."/>
            <person name="Narechania A."/>
            <person name="Kim E."/>
        </authorList>
    </citation>
    <scope>NUCLEOTIDE SEQUENCE [LARGE SCALE GENOMIC DNA]</scope>
    <source>
        <strain evidence="2 3">PLY_AMNH</strain>
    </source>
</reference>
<dbReference type="Proteomes" id="UP001190700">
    <property type="component" value="Unassembled WGS sequence"/>
</dbReference>
<feature type="compositionally biased region" description="Polar residues" evidence="1">
    <location>
        <begin position="70"/>
        <end position="80"/>
    </location>
</feature>
<feature type="compositionally biased region" description="Basic and acidic residues" evidence="1">
    <location>
        <begin position="51"/>
        <end position="65"/>
    </location>
</feature>
<feature type="compositionally biased region" description="Polar residues" evidence="1">
    <location>
        <begin position="33"/>
        <end position="47"/>
    </location>
</feature>
<protein>
    <submittedName>
        <fullName evidence="2">Uncharacterized protein</fullName>
    </submittedName>
</protein>
<proteinExistence type="predicted"/>
<evidence type="ECO:0000256" key="1">
    <source>
        <dbReference type="SAM" id="MobiDB-lite"/>
    </source>
</evidence>
<feature type="compositionally biased region" description="Acidic residues" evidence="1">
    <location>
        <begin position="15"/>
        <end position="28"/>
    </location>
</feature>
<feature type="compositionally biased region" description="Basic and acidic residues" evidence="1">
    <location>
        <begin position="86"/>
        <end position="98"/>
    </location>
</feature>
<comment type="caution">
    <text evidence="2">The sequence shown here is derived from an EMBL/GenBank/DDBJ whole genome shotgun (WGS) entry which is preliminary data.</text>
</comment>
<feature type="region of interest" description="Disordered" evidence="1">
    <location>
        <begin position="1"/>
        <end position="137"/>
    </location>
</feature>
<keyword evidence="3" id="KW-1185">Reference proteome</keyword>
<name>A0AAE0GJG1_9CHLO</name>
<gene>
    <name evidence="2" type="ORF">CYMTET_12755</name>
</gene>
<accession>A0AAE0GJG1</accession>
<dbReference type="EMBL" id="LGRX02004988">
    <property type="protein sequence ID" value="KAK3279355.1"/>
    <property type="molecule type" value="Genomic_DNA"/>
</dbReference>
<evidence type="ECO:0000313" key="2">
    <source>
        <dbReference type="EMBL" id="KAK3279355.1"/>
    </source>
</evidence>
<feature type="compositionally biased region" description="Polar residues" evidence="1">
    <location>
        <begin position="100"/>
        <end position="112"/>
    </location>
</feature>
<dbReference type="AlphaFoldDB" id="A0AAE0GJG1"/>
<organism evidence="2 3">
    <name type="scientific">Cymbomonas tetramitiformis</name>
    <dbReference type="NCBI Taxonomy" id="36881"/>
    <lineage>
        <taxon>Eukaryota</taxon>
        <taxon>Viridiplantae</taxon>
        <taxon>Chlorophyta</taxon>
        <taxon>Pyramimonadophyceae</taxon>
        <taxon>Pyramimonadales</taxon>
        <taxon>Pyramimonadaceae</taxon>
        <taxon>Cymbomonas</taxon>
    </lineage>
</organism>